<feature type="compositionally biased region" description="Basic and acidic residues" evidence="2">
    <location>
        <begin position="612"/>
        <end position="636"/>
    </location>
</feature>
<feature type="region of interest" description="Disordered" evidence="2">
    <location>
        <begin position="591"/>
        <end position="653"/>
    </location>
</feature>
<proteinExistence type="inferred from homology"/>
<organism evidence="4 5">
    <name type="scientific">Candidula unifasciata</name>
    <dbReference type="NCBI Taxonomy" id="100452"/>
    <lineage>
        <taxon>Eukaryota</taxon>
        <taxon>Metazoa</taxon>
        <taxon>Spiralia</taxon>
        <taxon>Lophotrochozoa</taxon>
        <taxon>Mollusca</taxon>
        <taxon>Gastropoda</taxon>
        <taxon>Heterobranchia</taxon>
        <taxon>Euthyneura</taxon>
        <taxon>Panpulmonata</taxon>
        <taxon>Eupulmonata</taxon>
        <taxon>Stylommatophora</taxon>
        <taxon>Helicina</taxon>
        <taxon>Helicoidea</taxon>
        <taxon>Geomitridae</taxon>
        <taxon>Candidula</taxon>
    </lineage>
</organism>
<dbReference type="SUPFAM" id="SSF53639">
    <property type="entry name" value="AraD/HMP-PK domain-like"/>
    <property type="match status" value="1"/>
</dbReference>
<dbReference type="SMART" id="SM01007">
    <property type="entry name" value="Aldolase_II"/>
    <property type="match status" value="1"/>
</dbReference>
<evidence type="ECO:0000313" key="5">
    <source>
        <dbReference type="Proteomes" id="UP000678393"/>
    </source>
</evidence>
<keyword evidence="5" id="KW-1185">Reference proteome</keyword>
<dbReference type="InterPro" id="IPR051017">
    <property type="entry name" value="Aldolase-II_Adducin_sf"/>
</dbReference>
<dbReference type="NCBIfam" id="NF005451">
    <property type="entry name" value="PRK07044.1"/>
    <property type="match status" value="1"/>
</dbReference>
<dbReference type="FunFam" id="3.40.225.10:FF:000013">
    <property type="entry name" value="Class II aldolase"/>
    <property type="match status" value="1"/>
</dbReference>
<evidence type="ECO:0000256" key="1">
    <source>
        <dbReference type="ARBA" id="ARBA00006274"/>
    </source>
</evidence>
<dbReference type="GO" id="GO:0005886">
    <property type="term" value="C:plasma membrane"/>
    <property type="evidence" value="ECO:0007669"/>
    <property type="project" value="UniProtKB-SubCell"/>
</dbReference>
<dbReference type="PANTHER" id="PTHR10672">
    <property type="entry name" value="ADDUCIN"/>
    <property type="match status" value="1"/>
</dbReference>
<feature type="region of interest" description="Disordered" evidence="2">
    <location>
        <begin position="683"/>
        <end position="702"/>
    </location>
</feature>
<reference evidence="4" key="1">
    <citation type="submission" date="2021-04" db="EMBL/GenBank/DDBJ databases">
        <authorList>
            <consortium name="Molecular Ecology Group"/>
        </authorList>
    </citation>
    <scope>NUCLEOTIDE SEQUENCE</scope>
</reference>
<comment type="caution">
    <text evidence="4">The sequence shown here is derived from an EMBL/GenBank/DDBJ whole genome shotgun (WGS) entry which is preliminary data.</text>
</comment>
<sequence length="723" mass="80222">MSEAGPRVNGPASPTGKYIDGIDPDDPQYIKNLQRPAEVKEDLQQMENRSRVSVILNSQAFKDELEQVVEEQLRNGPYPASLIALQQITDLLLPQSKGSLGSLARASSVIPINDLRGVESLNFAKGEKLLRCKVASLYRLVDLCGWSHGIHNHISARVSPESEHFLLNPFGLTYSEITASSLVKVDVNGDIVEPGSTYLGVNKAGFSVHSAIHQARPDIKCIVHLHTPSAVAVSALKCGLLAMSQEALICGSVSYHDFHGVAVDADERERLARNLGVHNKILILRNRGVLACGETVEEAFHFTFNVMAACETQVKAMPVGLDNIVIPSAAAREQTHKVANQGGGGVDSTGRKWKIGELEFEALMRTLDNSGFRTGHVYKMPIVKQEKKERSNSEVEIPPASSSFTYIFDGDYEHSKYASPVKAAMERQKKAYKAGWLTTPNAYKKKELDEIGTTTPKKITKWVPETDSPNRPGGAIVKIENPNQFAPQGENPKEFKEKQKSIKKDYYEERITAGPQSKILEGLTWDEAQRAKDGQLNAAGDQLIVVGAASKGIIQRDHQHNAVVYRQYYAANPFENMSEAEIDAYQAEVQRRERGELETSIEEEIEPPVAEVPKEAPRTQRAPEPEIQEPEVRYTRGQEYTSDTPVTSRPRQPQGYSVHEEKMLAQLAETVVQSVIHDALSAAHQEEPVTVTVKRSESTKDPKFVEKLERTIVERSKSERRPK</sequence>
<dbReference type="GO" id="GO:0005856">
    <property type="term" value="C:cytoskeleton"/>
    <property type="evidence" value="ECO:0007669"/>
    <property type="project" value="TreeGrafter"/>
</dbReference>
<dbReference type="PANTHER" id="PTHR10672:SF3">
    <property type="entry name" value="PROTEIN HU-LI TAI SHAO"/>
    <property type="match status" value="1"/>
</dbReference>
<accession>A0A8S3ZYU7</accession>
<dbReference type="GO" id="GO:0014069">
    <property type="term" value="C:postsynaptic density"/>
    <property type="evidence" value="ECO:0007669"/>
    <property type="project" value="TreeGrafter"/>
</dbReference>
<dbReference type="OrthoDB" id="3238794at2759"/>
<feature type="compositionally biased region" description="Polar residues" evidence="2">
    <location>
        <begin position="638"/>
        <end position="653"/>
    </location>
</feature>
<dbReference type="AlphaFoldDB" id="A0A8S3ZYU7"/>
<dbReference type="EMBL" id="CAJHNH020006002">
    <property type="protein sequence ID" value="CAG5133212.1"/>
    <property type="molecule type" value="Genomic_DNA"/>
</dbReference>
<dbReference type="GO" id="GO:0051015">
    <property type="term" value="F:actin filament binding"/>
    <property type="evidence" value="ECO:0007669"/>
    <property type="project" value="TreeGrafter"/>
</dbReference>
<comment type="similarity">
    <text evidence="1">Belongs to the aldolase class II family. Adducin subfamily.</text>
</comment>
<dbReference type="InterPro" id="IPR036409">
    <property type="entry name" value="Aldolase_II/adducin_N_sf"/>
</dbReference>
<gene>
    <name evidence="4" type="ORF">CUNI_LOCUS18770</name>
</gene>
<feature type="domain" description="Class II aldolase/adducin N-terminal" evidence="3">
    <location>
        <begin position="132"/>
        <end position="314"/>
    </location>
</feature>
<evidence type="ECO:0000256" key="2">
    <source>
        <dbReference type="SAM" id="MobiDB-lite"/>
    </source>
</evidence>
<dbReference type="Pfam" id="PF00596">
    <property type="entry name" value="Aldolase_II"/>
    <property type="match status" value="1"/>
</dbReference>
<name>A0A8S3ZYU7_9EUPU</name>
<dbReference type="Gene3D" id="3.40.225.10">
    <property type="entry name" value="Class II aldolase/adducin N-terminal domain"/>
    <property type="match status" value="1"/>
</dbReference>
<feature type="region of interest" description="Disordered" evidence="2">
    <location>
        <begin position="1"/>
        <end position="25"/>
    </location>
</feature>
<protein>
    <recommendedName>
        <fullName evidence="3">Class II aldolase/adducin N-terminal domain-containing protein</fullName>
    </recommendedName>
</protein>
<feature type="non-terminal residue" evidence="4">
    <location>
        <position position="723"/>
    </location>
</feature>
<evidence type="ECO:0000313" key="4">
    <source>
        <dbReference type="EMBL" id="CAG5133212.1"/>
    </source>
</evidence>
<evidence type="ECO:0000259" key="3">
    <source>
        <dbReference type="SMART" id="SM01007"/>
    </source>
</evidence>
<dbReference type="InterPro" id="IPR001303">
    <property type="entry name" value="Aldolase_II/adducin_N"/>
</dbReference>
<dbReference type="Proteomes" id="UP000678393">
    <property type="component" value="Unassembled WGS sequence"/>
</dbReference>